<comment type="caution">
    <text evidence="3">The sequence shown here is derived from an EMBL/GenBank/DDBJ whole genome shotgun (WGS) entry which is preliminary data.</text>
</comment>
<organism evidence="3 4">
    <name type="scientific">Stenotrophomonas rhizophila</name>
    <dbReference type="NCBI Taxonomy" id="216778"/>
    <lineage>
        <taxon>Bacteria</taxon>
        <taxon>Pseudomonadati</taxon>
        <taxon>Pseudomonadota</taxon>
        <taxon>Gammaproteobacteria</taxon>
        <taxon>Lysobacterales</taxon>
        <taxon>Lysobacteraceae</taxon>
        <taxon>Stenotrophomonas</taxon>
    </lineage>
</organism>
<evidence type="ECO:0000313" key="3">
    <source>
        <dbReference type="EMBL" id="RLK49853.1"/>
    </source>
</evidence>
<protein>
    <submittedName>
        <fullName evidence="3">Uncharacterized protein</fullName>
    </submittedName>
</protein>
<keyword evidence="2" id="KW-0812">Transmembrane</keyword>
<proteinExistence type="predicted"/>
<feature type="coiled-coil region" evidence="1">
    <location>
        <begin position="29"/>
        <end position="56"/>
    </location>
</feature>
<dbReference type="EMBL" id="RCDC01000007">
    <property type="protein sequence ID" value="RLK49853.1"/>
    <property type="molecule type" value="Genomic_DNA"/>
</dbReference>
<evidence type="ECO:0000256" key="1">
    <source>
        <dbReference type="SAM" id="Coils"/>
    </source>
</evidence>
<evidence type="ECO:0000313" key="4">
    <source>
        <dbReference type="Proteomes" id="UP000274786"/>
    </source>
</evidence>
<dbReference type="Proteomes" id="UP000274786">
    <property type="component" value="Unassembled WGS sequence"/>
</dbReference>
<dbReference type="RefSeq" id="WP_121043032.1">
    <property type="nucleotide sequence ID" value="NZ_RCDC01000007.1"/>
</dbReference>
<dbReference type="OrthoDB" id="2081681at2"/>
<name>A0A498C3Y9_9GAMM</name>
<keyword evidence="2" id="KW-1133">Transmembrane helix</keyword>
<sequence>MAIDFDPGDVIAAAALALSTFATVMTLLFNRRQKKLNETQEELNRLLMAKESGEATNAKKADLAAAFNKLGSSKYRLKVFNKGKAVARNVRLEPLEGTDCLIQSDIDSKFPLEHMEPHQSVDLIAFVHMGTQGKQPVRLIWSDDHSDHNEKVVYPTI</sequence>
<dbReference type="AlphaFoldDB" id="A0A498C3Y9"/>
<accession>A0A498C3Y9</accession>
<evidence type="ECO:0000256" key="2">
    <source>
        <dbReference type="SAM" id="Phobius"/>
    </source>
</evidence>
<feature type="transmembrane region" description="Helical" evidence="2">
    <location>
        <begin position="12"/>
        <end position="29"/>
    </location>
</feature>
<keyword evidence="2" id="KW-0472">Membrane</keyword>
<gene>
    <name evidence="3" type="ORF">BCL79_3338</name>
</gene>
<keyword evidence="1" id="KW-0175">Coiled coil</keyword>
<reference evidence="3 4" key="1">
    <citation type="submission" date="2018-10" db="EMBL/GenBank/DDBJ databases">
        <title>Comparative analysis of microorganisms from saline springs in Andes Mountain Range, Colombia.</title>
        <authorList>
            <person name="Rubin E."/>
        </authorList>
    </citation>
    <scope>NUCLEOTIDE SEQUENCE [LARGE SCALE GENOMIC DNA]</scope>
    <source>
        <strain evidence="3 4">USBA GBX 843</strain>
    </source>
</reference>